<proteinExistence type="predicted"/>
<organism evidence="1">
    <name type="scientific">marine sediment metagenome</name>
    <dbReference type="NCBI Taxonomy" id="412755"/>
    <lineage>
        <taxon>unclassified sequences</taxon>
        <taxon>metagenomes</taxon>
        <taxon>ecological metagenomes</taxon>
    </lineage>
</organism>
<evidence type="ECO:0000313" key="1">
    <source>
        <dbReference type="EMBL" id="GAH02793.1"/>
    </source>
</evidence>
<comment type="caution">
    <text evidence="1">The sequence shown here is derived from an EMBL/GenBank/DDBJ whole genome shotgun (WGS) entry which is preliminary data.</text>
</comment>
<gene>
    <name evidence="1" type="ORF">S01H4_45911</name>
</gene>
<feature type="non-terminal residue" evidence="1">
    <location>
        <position position="184"/>
    </location>
</feature>
<evidence type="ECO:0008006" key="2">
    <source>
        <dbReference type="Google" id="ProtNLM"/>
    </source>
</evidence>
<sequence>MLKDEIEDFQIGRFKFIVKAKNKLYLPVYKGSTLRGGFGQALRKTVCITRYKECKNCLLKEKCIYSSIFETPPPKDTTKLTKYPYAPHPFVIEPPLEDKQEYKEDNEFSFNLVLIGKAINYLPYFIFAFDKLGELGLGKGKGKYWLKEVRSIKSNSNSAHPIYTGEDEILKDSYSLISGKDILE</sequence>
<dbReference type="EMBL" id="BART01025596">
    <property type="protein sequence ID" value="GAH02793.1"/>
    <property type="molecule type" value="Genomic_DNA"/>
</dbReference>
<name>X1E2A1_9ZZZZ</name>
<reference evidence="1" key="1">
    <citation type="journal article" date="2014" name="Front. Microbiol.">
        <title>High frequency of phylogenetically diverse reductive dehalogenase-homologous genes in deep subseafloor sedimentary metagenomes.</title>
        <authorList>
            <person name="Kawai M."/>
            <person name="Futagami T."/>
            <person name="Toyoda A."/>
            <person name="Takaki Y."/>
            <person name="Nishi S."/>
            <person name="Hori S."/>
            <person name="Arai W."/>
            <person name="Tsubouchi T."/>
            <person name="Morono Y."/>
            <person name="Uchiyama I."/>
            <person name="Ito T."/>
            <person name="Fujiyama A."/>
            <person name="Inagaki F."/>
            <person name="Takami H."/>
        </authorList>
    </citation>
    <scope>NUCLEOTIDE SEQUENCE</scope>
    <source>
        <strain evidence="1">Expedition CK06-06</strain>
    </source>
</reference>
<dbReference type="AlphaFoldDB" id="X1E2A1"/>
<accession>X1E2A1</accession>
<protein>
    <recommendedName>
        <fullName evidence="2">CRISPR-associated protein Cas6 C-terminal domain-containing protein</fullName>
    </recommendedName>
</protein>